<keyword evidence="4" id="KW-0408">Iron</keyword>
<evidence type="ECO:0000256" key="4">
    <source>
        <dbReference type="ARBA" id="ARBA00023004"/>
    </source>
</evidence>
<evidence type="ECO:0000256" key="5">
    <source>
        <dbReference type="ARBA" id="ARBA00023014"/>
    </source>
</evidence>
<keyword evidence="2" id="KW-0949">S-adenosyl-L-methionine</keyword>
<reference evidence="6 7" key="1">
    <citation type="journal article" date="2014" name="Genome Announc.">
        <title>Draft Genome Sequence of the Agar-Degrading Bacterium Catenovulum sp. Strain DS-2, Isolated from Intestines of Haliotis diversicolor.</title>
        <authorList>
            <person name="Shan D."/>
            <person name="Li X."/>
            <person name="Gu Z."/>
            <person name="Wei G."/>
            <person name="Gao Z."/>
            <person name="Shao Z."/>
        </authorList>
    </citation>
    <scope>NUCLEOTIDE SEQUENCE [LARGE SCALE GENOMIC DNA]</scope>
    <source>
        <strain evidence="6 7">DS-2</strain>
    </source>
</reference>
<dbReference type="GO" id="GO:0051536">
    <property type="term" value="F:iron-sulfur cluster binding"/>
    <property type="evidence" value="ECO:0007669"/>
    <property type="project" value="UniProtKB-KW"/>
</dbReference>
<dbReference type="Gene3D" id="3.20.20.70">
    <property type="entry name" value="Aldolase class I"/>
    <property type="match status" value="1"/>
</dbReference>
<comment type="caution">
    <text evidence="6">The sequence shown here is derived from an EMBL/GenBank/DDBJ whole genome shotgun (WGS) entry which is preliminary data.</text>
</comment>
<dbReference type="SUPFAM" id="SSF102114">
    <property type="entry name" value="Radical SAM enzymes"/>
    <property type="match status" value="1"/>
</dbReference>
<accession>W7R2S9</accession>
<evidence type="ECO:0000256" key="1">
    <source>
        <dbReference type="ARBA" id="ARBA00001966"/>
    </source>
</evidence>
<protein>
    <submittedName>
        <fullName evidence="6">Radical enzyme activating protein</fullName>
    </submittedName>
</protein>
<dbReference type="RefSeq" id="WP_235188523.1">
    <property type="nucleotide sequence ID" value="NZ_ARZY01000002.1"/>
</dbReference>
<dbReference type="InterPro" id="IPR058240">
    <property type="entry name" value="rSAM_sf"/>
</dbReference>
<keyword evidence="5" id="KW-0411">Iron-sulfur</keyword>
<dbReference type="eggNOG" id="COG1180">
    <property type="taxonomic scope" value="Bacteria"/>
</dbReference>
<dbReference type="Pfam" id="PF13353">
    <property type="entry name" value="Fer4_12"/>
    <property type="match status" value="1"/>
</dbReference>
<dbReference type="SFLD" id="SFLDS00029">
    <property type="entry name" value="Radical_SAM"/>
    <property type="match status" value="1"/>
</dbReference>
<proteinExistence type="predicted"/>
<dbReference type="NCBIfam" id="TIGR02826">
    <property type="entry name" value="RNR_activ_nrdG3"/>
    <property type="match status" value="1"/>
</dbReference>
<evidence type="ECO:0000313" key="7">
    <source>
        <dbReference type="Proteomes" id="UP000019276"/>
    </source>
</evidence>
<sequence length="184" mass="21177">MQFIDVTQSFYRQRDLILVLPILKLCIVMFNYVTPPEMVFQEVPKEIALCFTITGCPLNCPGCHSKDTHDPTAGSPLTLGVYKQWLIDYKQFISCVLFFGGEWEQKYLIKLLKLAHKLELKTCLYTGKNNLPNTVLEHLDYVKYGPWIANLGGLESEQTNQQLWNLHTGELLNPLIRATRQLDD</sequence>
<dbReference type="GO" id="GO:0003824">
    <property type="term" value="F:catalytic activity"/>
    <property type="evidence" value="ECO:0007669"/>
    <property type="project" value="InterPro"/>
</dbReference>
<keyword evidence="7" id="KW-1185">Reference proteome</keyword>
<dbReference type="EMBL" id="ARZY01000002">
    <property type="protein sequence ID" value="EWH11940.1"/>
    <property type="molecule type" value="Genomic_DNA"/>
</dbReference>
<dbReference type="InterPro" id="IPR013785">
    <property type="entry name" value="Aldolase_TIM"/>
</dbReference>
<evidence type="ECO:0000256" key="2">
    <source>
        <dbReference type="ARBA" id="ARBA00022691"/>
    </source>
</evidence>
<comment type="cofactor">
    <cofactor evidence="1">
        <name>[4Fe-4S] cluster</name>
        <dbReference type="ChEBI" id="CHEBI:49883"/>
    </cofactor>
</comment>
<dbReference type="STRING" id="1328313.DS2_02113"/>
<organism evidence="6 7">
    <name type="scientific">Catenovulum agarivorans DS-2</name>
    <dbReference type="NCBI Taxonomy" id="1328313"/>
    <lineage>
        <taxon>Bacteria</taxon>
        <taxon>Pseudomonadati</taxon>
        <taxon>Pseudomonadota</taxon>
        <taxon>Gammaproteobacteria</taxon>
        <taxon>Alteromonadales</taxon>
        <taxon>Alteromonadaceae</taxon>
        <taxon>Catenovulum</taxon>
    </lineage>
</organism>
<evidence type="ECO:0000313" key="6">
    <source>
        <dbReference type="EMBL" id="EWH11940.1"/>
    </source>
</evidence>
<gene>
    <name evidence="6" type="ORF">DS2_02113</name>
</gene>
<evidence type="ECO:0000256" key="3">
    <source>
        <dbReference type="ARBA" id="ARBA00022723"/>
    </source>
</evidence>
<keyword evidence="3" id="KW-0479">Metal-binding</keyword>
<dbReference type="GO" id="GO:0046872">
    <property type="term" value="F:metal ion binding"/>
    <property type="evidence" value="ECO:0007669"/>
    <property type="project" value="UniProtKB-KW"/>
</dbReference>
<dbReference type="Proteomes" id="UP000019276">
    <property type="component" value="Unassembled WGS sequence"/>
</dbReference>
<dbReference type="InterPro" id="IPR014191">
    <property type="entry name" value="Anaer_RNR_activator"/>
</dbReference>
<dbReference type="AlphaFoldDB" id="W7R2S9"/>
<name>W7R2S9_9ALTE</name>
<dbReference type="InterPro" id="IPR007197">
    <property type="entry name" value="rSAM"/>
</dbReference>